<evidence type="ECO:0000313" key="1">
    <source>
        <dbReference type="EMBL" id="CAD6490228.1"/>
    </source>
</evidence>
<dbReference type="PANTHER" id="PTHR34504">
    <property type="entry name" value="ANTITOXIN HICB"/>
    <property type="match status" value="1"/>
</dbReference>
<sequence length="90" mass="10148">MDIISFPVLISKEGKWFVACCPMLDIATQGRTEEEVKENMADLIEEYMQDQNTEKPDWESILSTSVTMTSIPVNIRGVYRGTKTSPSITT</sequence>
<dbReference type="InterPro" id="IPR035069">
    <property type="entry name" value="TTHA1013/TTHA0281-like"/>
</dbReference>
<organism evidence="1 2">
    <name type="scientific">Candidatus Argoarchaeum ethanivorans</name>
    <dbReference type="NCBI Taxonomy" id="2608793"/>
    <lineage>
        <taxon>Archaea</taxon>
        <taxon>Methanobacteriati</taxon>
        <taxon>Methanobacteriota</taxon>
        <taxon>Stenosarchaea group</taxon>
        <taxon>Methanomicrobia</taxon>
        <taxon>Methanosarcinales</taxon>
        <taxon>Methanosarcinales incertae sedis</taxon>
        <taxon>GOM Arc I cluster</taxon>
        <taxon>Candidatus Argoarchaeum</taxon>
    </lineage>
</organism>
<dbReference type="InterPro" id="IPR051404">
    <property type="entry name" value="TA_system_antitoxin"/>
</dbReference>
<dbReference type="SUPFAM" id="SSF143100">
    <property type="entry name" value="TTHA1013/TTHA0281-like"/>
    <property type="match status" value="1"/>
</dbReference>
<proteinExistence type="predicted"/>
<reference evidence="1" key="1">
    <citation type="submission" date="2020-10" db="EMBL/GenBank/DDBJ databases">
        <authorList>
            <person name="Hahn C.J."/>
            <person name="Laso-Perez R."/>
            <person name="Vulcano F."/>
            <person name="Vaziourakis K.-M."/>
            <person name="Stokke R."/>
            <person name="Steen I.H."/>
            <person name="Teske A."/>
            <person name="Boetius A."/>
            <person name="Liebeke M."/>
            <person name="Amann R."/>
            <person name="Knittel K."/>
        </authorList>
    </citation>
    <scope>NUCLEOTIDE SEQUENCE</scope>
    <source>
        <strain evidence="1">Gfbio:e3339647-f889-4370-9287-4fb5cb688e4c:AG392E03_GoMArc1</strain>
    </source>
</reference>
<protein>
    <recommendedName>
        <fullName evidence="3">HicB-like antitoxin of toxin-antitoxin system domain-containing protein</fullName>
    </recommendedName>
</protein>
<evidence type="ECO:0008006" key="3">
    <source>
        <dbReference type="Google" id="ProtNLM"/>
    </source>
</evidence>
<gene>
    <name evidence="1" type="ORF">KFBDDELM_00106</name>
</gene>
<comment type="caution">
    <text evidence="1">The sequence shown here is derived from an EMBL/GenBank/DDBJ whole genome shotgun (WGS) entry which is preliminary data.</text>
</comment>
<name>A0A811T4R8_9EURY</name>
<evidence type="ECO:0000313" key="2">
    <source>
        <dbReference type="Proteomes" id="UP000606624"/>
    </source>
</evidence>
<accession>A0A811T4R8</accession>
<dbReference type="Gene3D" id="3.30.160.250">
    <property type="match status" value="1"/>
</dbReference>
<dbReference type="PANTHER" id="PTHR34504:SF2">
    <property type="entry name" value="UPF0150 PROTEIN SSL0259"/>
    <property type="match status" value="1"/>
</dbReference>
<dbReference type="EMBL" id="CAJHIN010000003">
    <property type="protein sequence ID" value="CAD6490228.1"/>
    <property type="molecule type" value="Genomic_DNA"/>
</dbReference>
<dbReference type="AlphaFoldDB" id="A0A811T4R8"/>
<dbReference type="Proteomes" id="UP000606624">
    <property type="component" value="Unassembled WGS sequence"/>
</dbReference>